<accession>A0A6P7FK41</accession>
<evidence type="ECO:0000313" key="2">
    <source>
        <dbReference type="RefSeq" id="XP_028136356.1"/>
    </source>
</evidence>
<reference evidence="2" key="1">
    <citation type="submission" date="2025-08" db="UniProtKB">
        <authorList>
            <consortium name="RefSeq"/>
        </authorList>
    </citation>
    <scope>IDENTIFICATION</scope>
    <source>
        <tissue evidence="2">Whole insect</tissue>
    </source>
</reference>
<dbReference type="AlphaFoldDB" id="A0A6P7FK41"/>
<organism evidence="2">
    <name type="scientific">Diabrotica virgifera virgifera</name>
    <name type="common">western corn rootworm</name>
    <dbReference type="NCBI Taxonomy" id="50390"/>
    <lineage>
        <taxon>Eukaryota</taxon>
        <taxon>Metazoa</taxon>
        <taxon>Ecdysozoa</taxon>
        <taxon>Arthropoda</taxon>
        <taxon>Hexapoda</taxon>
        <taxon>Insecta</taxon>
        <taxon>Pterygota</taxon>
        <taxon>Neoptera</taxon>
        <taxon>Endopterygota</taxon>
        <taxon>Coleoptera</taxon>
        <taxon>Polyphaga</taxon>
        <taxon>Cucujiformia</taxon>
        <taxon>Chrysomeloidea</taxon>
        <taxon>Chrysomelidae</taxon>
        <taxon>Galerucinae</taxon>
        <taxon>Diabroticina</taxon>
        <taxon>Diabroticites</taxon>
        <taxon>Diabrotica</taxon>
    </lineage>
</organism>
<dbReference type="RefSeq" id="XP_028136356.1">
    <property type="nucleotide sequence ID" value="XM_028280555.1"/>
</dbReference>
<feature type="chain" id="PRO_5028222358" evidence="1">
    <location>
        <begin position="20"/>
        <end position="58"/>
    </location>
</feature>
<gene>
    <name evidence="2" type="primary">LOC114331070</name>
</gene>
<feature type="signal peptide" evidence="1">
    <location>
        <begin position="1"/>
        <end position="19"/>
    </location>
</feature>
<proteinExistence type="predicted"/>
<name>A0A6P7FK41_DIAVI</name>
<protein>
    <submittedName>
        <fullName evidence="2">Metallothionein-like isoform X2</fullName>
    </submittedName>
</protein>
<keyword evidence="1" id="KW-0732">Signal</keyword>
<evidence type="ECO:0000256" key="1">
    <source>
        <dbReference type="SAM" id="SignalP"/>
    </source>
</evidence>
<sequence length="58" mass="6099">MKILSVCFVVLLVVSIISASIFEDCCQTSCKCDSGCKCGKECPCDQGSAKSSADSNKK</sequence>